<organism evidence="1 2">
    <name type="scientific">Planctomicrobium piriforme</name>
    <dbReference type="NCBI Taxonomy" id="1576369"/>
    <lineage>
        <taxon>Bacteria</taxon>
        <taxon>Pseudomonadati</taxon>
        <taxon>Planctomycetota</taxon>
        <taxon>Planctomycetia</taxon>
        <taxon>Planctomycetales</taxon>
        <taxon>Planctomycetaceae</taxon>
        <taxon>Planctomicrobium</taxon>
    </lineage>
</organism>
<sequence>MSRPLFLYFCISLIPRPYPLIPHRREAWELHYRVLGEGWLSEGRAASEPVIHGRRNMLTALLRVVSACTVLSTACLMAHADDATAKCDPADFDGTYKIVSGEMDGKAIPPERLHHVKAVFTAGSIVTFDKDENQVYAATFTLGPAKNGCHINMTSQKPAKEGSSASGLIKKDGDTVSLIYALPSGELPTSFKTHAKQHLFIMKKVTDAIPQNDQELKKP</sequence>
<dbReference type="OrthoDB" id="290190at2"/>
<dbReference type="Proteomes" id="UP000199518">
    <property type="component" value="Unassembled WGS sequence"/>
</dbReference>
<dbReference type="STRING" id="1576369.SAMN05421753_103206"/>
<keyword evidence="2" id="KW-1185">Reference proteome</keyword>
<accession>A0A1I3DFB4</accession>
<name>A0A1I3DFB4_9PLAN</name>
<dbReference type="NCBIfam" id="TIGR03067">
    <property type="entry name" value="Planc_TIGR03067"/>
    <property type="match status" value="1"/>
</dbReference>
<reference evidence="2" key="1">
    <citation type="submission" date="2016-10" db="EMBL/GenBank/DDBJ databases">
        <authorList>
            <person name="Varghese N."/>
            <person name="Submissions S."/>
        </authorList>
    </citation>
    <scope>NUCLEOTIDE SEQUENCE [LARGE SCALE GENOMIC DNA]</scope>
    <source>
        <strain evidence="2">DSM 26348</strain>
    </source>
</reference>
<protein>
    <submittedName>
        <fullName evidence="1">Uncharacterized domain TIGR03067 protein</fullName>
    </submittedName>
</protein>
<dbReference type="AlphaFoldDB" id="A0A1I3DFB4"/>
<evidence type="ECO:0000313" key="2">
    <source>
        <dbReference type="Proteomes" id="UP000199518"/>
    </source>
</evidence>
<dbReference type="InterPro" id="IPR017504">
    <property type="entry name" value="CHP03067_Planctomycetes"/>
</dbReference>
<proteinExistence type="predicted"/>
<evidence type="ECO:0000313" key="1">
    <source>
        <dbReference type="EMBL" id="SFH85161.1"/>
    </source>
</evidence>
<gene>
    <name evidence="1" type="ORF">SAMN05421753_103206</name>
</gene>
<dbReference type="EMBL" id="FOQD01000003">
    <property type="protein sequence ID" value="SFH85161.1"/>
    <property type="molecule type" value="Genomic_DNA"/>
</dbReference>